<evidence type="ECO:0000313" key="8">
    <source>
        <dbReference type="EMBL" id="MCX2523673.1"/>
    </source>
</evidence>
<keyword evidence="6" id="KW-0812">Transmembrane</keyword>
<feature type="transmembrane region" description="Helical" evidence="6">
    <location>
        <begin position="53"/>
        <end position="71"/>
    </location>
</feature>
<evidence type="ECO:0000256" key="1">
    <source>
        <dbReference type="ARBA" id="ARBA00008683"/>
    </source>
</evidence>
<feature type="region of interest" description="Disordered" evidence="5">
    <location>
        <begin position="1"/>
        <end position="30"/>
    </location>
</feature>
<feature type="domain" description="Peptidase S49" evidence="7">
    <location>
        <begin position="158"/>
        <end position="296"/>
    </location>
</feature>
<keyword evidence="6" id="KW-1133">Transmembrane helix</keyword>
<evidence type="ECO:0000259" key="7">
    <source>
        <dbReference type="Pfam" id="PF01343"/>
    </source>
</evidence>
<evidence type="ECO:0000256" key="2">
    <source>
        <dbReference type="ARBA" id="ARBA00022670"/>
    </source>
</evidence>
<protein>
    <submittedName>
        <fullName evidence="8">Signal peptide peptidase SppA</fullName>
    </submittedName>
</protein>
<evidence type="ECO:0000256" key="3">
    <source>
        <dbReference type="ARBA" id="ARBA00022801"/>
    </source>
</evidence>
<accession>A0AA42CXB1</accession>
<comment type="caution">
    <text evidence="8">The sequence shown here is derived from an EMBL/GenBank/DDBJ whole genome shotgun (WGS) entry which is preliminary data.</text>
</comment>
<dbReference type="InterPro" id="IPR002142">
    <property type="entry name" value="Peptidase_S49"/>
</dbReference>
<sequence length="345" mass="37780">MSDHDSSDPWAEGRDERPAPSRSRSAPDDQARLMDRWVQEITREQRRSRRWRIFFRLVYIGLFGLLVFGVYRGVGSLDVDAGARGGGGPHVATVRINGVIDAEGPASADTVIKGLHDAFDDEKARAIVLRINSPGGSPVQSQRIYQEIRRLKGHSPDRPVVAVIEDIGASGAYYIAAAADDIYAAPASLVGSIGVIYSGFGFKEAIGRLGVERRVFTAGENKDLLDPFRDVTQAQRDFWKTILDTTHQQFINDVKAGRGDRLASDPALFSGLVWTGEQAQVNGLTDGVATFDQLIRDRFSVEQAVDYTLSPDPLERLSRQLGQVAAQWLGIGSQSTGSPVRYQVP</sequence>
<dbReference type="EMBL" id="JAPIVE010000001">
    <property type="protein sequence ID" value="MCX2523673.1"/>
    <property type="molecule type" value="Genomic_DNA"/>
</dbReference>
<dbReference type="SUPFAM" id="SSF52096">
    <property type="entry name" value="ClpP/crotonase"/>
    <property type="match status" value="1"/>
</dbReference>
<dbReference type="Proteomes" id="UP001165678">
    <property type="component" value="Unassembled WGS sequence"/>
</dbReference>
<dbReference type="RefSeq" id="WP_265895781.1">
    <property type="nucleotide sequence ID" value="NZ_JAPIVE010000001.1"/>
</dbReference>
<dbReference type="Pfam" id="PF01343">
    <property type="entry name" value="Peptidase_S49"/>
    <property type="match status" value="1"/>
</dbReference>
<keyword evidence="9" id="KW-1185">Reference proteome</keyword>
<keyword evidence="6" id="KW-0472">Membrane</keyword>
<proteinExistence type="inferred from homology"/>
<reference evidence="8" key="1">
    <citation type="submission" date="2022-11" db="EMBL/GenBank/DDBJ databases">
        <title>Larsenimonas rhizosphaerae sp. nov., isolated from a tidal mudflat.</title>
        <authorList>
            <person name="Lee S.D."/>
            <person name="Kim I.S."/>
        </authorList>
    </citation>
    <scope>NUCLEOTIDE SEQUENCE</scope>
    <source>
        <strain evidence="8">GH2-1</strain>
    </source>
</reference>
<dbReference type="AlphaFoldDB" id="A0AA42CXB1"/>
<dbReference type="GO" id="GO:0008236">
    <property type="term" value="F:serine-type peptidase activity"/>
    <property type="evidence" value="ECO:0007669"/>
    <property type="project" value="UniProtKB-KW"/>
</dbReference>
<dbReference type="CDD" id="cd07023">
    <property type="entry name" value="S49_Sppa_N_C"/>
    <property type="match status" value="1"/>
</dbReference>
<dbReference type="PANTHER" id="PTHR42987:SF8">
    <property type="entry name" value="PROTEINASE"/>
    <property type="match status" value="1"/>
</dbReference>
<dbReference type="InterPro" id="IPR029045">
    <property type="entry name" value="ClpP/crotonase-like_dom_sf"/>
</dbReference>
<evidence type="ECO:0000256" key="4">
    <source>
        <dbReference type="ARBA" id="ARBA00022825"/>
    </source>
</evidence>
<dbReference type="NCBIfam" id="TIGR00706">
    <property type="entry name" value="SppA_dom"/>
    <property type="match status" value="1"/>
</dbReference>
<dbReference type="PANTHER" id="PTHR42987">
    <property type="entry name" value="PEPTIDASE S49"/>
    <property type="match status" value="1"/>
</dbReference>
<dbReference type="InterPro" id="IPR004635">
    <property type="entry name" value="Pept_S49_SppA"/>
</dbReference>
<comment type="similarity">
    <text evidence="1">Belongs to the peptidase S49 family.</text>
</comment>
<evidence type="ECO:0000313" key="9">
    <source>
        <dbReference type="Proteomes" id="UP001165678"/>
    </source>
</evidence>
<dbReference type="InterPro" id="IPR047272">
    <property type="entry name" value="S49_SppA_C"/>
</dbReference>
<name>A0AA42CXB1_9GAMM</name>
<dbReference type="Gene3D" id="6.20.330.10">
    <property type="match status" value="1"/>
</dbReference>
<dbReference type="Gene3D" id="3.90.226.10">
    <property type="entry name" value="2-enoyl-CoA Hydratase, Chain A, domain 1"/>
    <property type="match status" value="1"/>
</dbReference>
<keyword evidence="3" id="KW-0378">Hydrolase</keyword>
<gene>
    <name evidence="8" type="primary">sppA</name>
    <name evidence="8" type="ORF">OQ287_05430</name>
</gene>
<keyword evidence="4" id="KW-0720">Serine protease</keyword>
<organism evidence="8 9">
    <name type="scientific">Larsenimonas rhizosphaerae</name>
    <dbReference type="NCBI Taxonomy" id="2944682"/>
    <lineage>
        <taxon>Bacteria</taxon>
        <taxon>Pseudomonadati</taxon>
        <taxon>Pseudomonadota</taxon>
        <taxon>Gammaproteobacteria</taxon>
        <taxon>Oceanospirillales</taxon>
        <taxon>Halomonadaceae</taxon>
        <taxon>Larsenimonas</taxon>
    </lineage>
</organism>
<keyword evidence="2" id="KW-0645">Protease</keyword>
<evidence type="ECO:0000256" key="6">
    <source>
        <dbReference type="SAM" id="Phobius"/>
    </source>
</evidence>
<dbReference type="GO" id="GO:0006508">
    <property type="term" value="P:proteolysis"/>
    <property type="evidence" value="ECO:0007669"/>
    <property type="project" value="UniProtKB-KW"/>
</dbReference>
<evidence type="ECO:0000256" key="5">
    <source>
        <dbReference type="SAM" id="MobiDB-lite"/>
    </source>
</evidence>